<keyword evidence="11" id="KW-1185">Reference proteome</keyword>
<evidence type="ECO:0000256" key="2">
    <source>
        <dbReference type="ARBA" id="ARBA00022473"/>
    </source>
</evidence>
<feature type="domain" description="Homeobox" evidence="9">
    <location>
        <begin position="34"/>
        <end position="94"/>
    </location>
</feature>
<comment type="subcellular location">
    <subcellularLocation>
        <location evidence="1 6 7">Nucleus</location>
    </subcellularLocation>
</comment>
<dbReference type="Proteomes" id="UP001328107">
    <property type="component" value="Unassembled WGS sequence"/>
</dbReference>
<dbReference type="PANTHER" id="PTHR45793:SF5">
    <property type="entry name" value="HOMEOTIC PROTEIN OCELLILESS"/>
    <property type="match status" value="1"/>
</dbReference>
<evidence type="ECO:0000256" key="1">
    <source>
        <dbReference type="ARBA" id="ARBA00004123"/>
    </source>
</evidence>
<keyword evidence="5 6" id="KW-0539">Nucleus</keyword>
<feature type="compositionally biased region" description="Basic and acidic residues" evidence="8">
    <location>
        <begin position="27"/>
        <end position="45"/>
    </location>
</feature>
<dbReference type="GO" id="GO:0005634">
    <property type="term" value="C:nucleus"/>
    <property type="evidence" value="ECO:0007669"/>
    <property type="project" value="UniProtKB-SubCell"/>
</dbReference>
<dbReference type="EMBL" id="BTRK01000001">
    <property type="protein sequence ID" value="GMR31961.1"/>
    <property type="molecule type" value="Genomic_DNA"/>
</dbReference>
<dbReference type="InterPro" id="IPR001356">
    <property type="entry name" value="HD"/>
</dbReference>
<evidence type="ECO:0000256" key="4">
    <source>
        <dbReference type="ARBA" id="ARBA00023155"/>
    </source>
</evidence>
<proteinExistence type="predicted"/>
<gene>
    <name evidence="10" type="ORF">PMAYCL1PPCAC_02156</name>
</gene>
<feature type="region of interest" description="Disordered" evidence="8">
    <location>
        <begin position="86"/>
        <end position="138"/>
    </location>
</feature>
<feature type="region of interest" description="Disordered" evidence="8">
    <location>
        <begin position="19"/>
        <end position="45"/>
    </location>
</feature>
<organism evidence="10 11">
    <name type="scientific">Pristionchus mayeri</name>
    <dbReference type="NCBI Taxonomy" id="1317129"/>
    <lineage>
        <taxon>Eukaryota</taxon>
        <taxon>Metazoa</taxon>
        <taxon>Ecdysozoa</taxon>
        <taxon>Nematoda</taxon>
        <taxon>Chromadorea</taxon>
        <taxon>Rhabditida</taxon>
        <taxon>Rhabditina</taxon>
        <taxon>Diplogasteromorpha</taxon>
        <taxon>Diplogasteroidea</taxon>
        <taxon>Neodiplogasteridae</taxon>
        <taxon>Pristionchus</taxon>
    </lineage>
</organism>
<evidence type="ECO:0000313" key="10">
    <source>
        <dbReference type="EMBL" id="GMR31961.1"/>
    </source>
</evidence>
<name>A0AAN4Z3L7_9BILA</name>
<keyword evidence="3 6" id="KW-0238">DNA-binding</keyword>
<dbReference type="PANTHER" id="PTHR45793">
    <property type="entry name" value="HOMEOBOX PROTEIN"/>
    <property type="match status" value="1"/>
</dbReference>
<evidence type="ECO:0000256" key="7">
    <source>
        <dbReference type="RuleBase" id="RU000682"/>
    </source>
</evidence>
<dbReference type="GO" id="GO:0000978">
    <property type="term" value="F:RNA polymerase II cis-regulatory region sequence-specific DNA binding"/>
    <property type="evidence" value="ECO:0007669"/>
    <property type="project" value="TreeGrafter"/>
</dbReference>
<keyword evidence="4 6" id="KW-0371">Homeobox</keyword>
<evidence type="ECO:0000259" key="9">
    <source>
        <dbReference type="PROSITE" id="PS50071"/>
    </source>
</evidence>
<evidence type="ECO:0000313" key="11">
    <source>
        <dbReference type="Proteomes" id="UP001328107"/>
    </source>
</evidence>
<dbReference type="PROSITE" id="PS50071">
    <property type="entry name" value="HOMEOBOX_2"/>
    <property type="match status" value="1"/>
</dbReference>
<dbReference type="AlphaFoldDB" id="A0AAN4Z3L7"/>
<sequence>SPSLYNPLFLYPNLNYFPSPPATSTHRPMDRRAPNGRRERMTYDRNQLKTLEDVFKSTPYPDASKREQLAKILHLEETRVQVWFKNRRAKQRSQTKGTPGGREDGGSSSVSPKDQQPRFKPVSELPFIPMPTPPKEEEMEMKVDTSAFSSIKKEDEINTLPPAIPSNMEVNWSNYWQMFPQMNSYYPQVDYSNFMNGHPPNGWSYPGYNI</sequence>
<feature type="non-terminal residue" evidence="10">
    <location>
        <position position="1"/>
    </location>
</feature>
<dbReference type="InterPro" id="IPR017970">
    <property type="entry name" value="Homeobox_CS"/>
</dbReference>
<evidence type="ECO:0000256" key="5">
    <source>
        <dbReference type="ARBA" id="ARBA00023242"/>
    </source>
</evidence>
<dbReference type="GO" id="GO:0000981">
    <property type="term" value="F:DNA-binding transcription factor activity, RNA polymerase II-specific"/>
    <property type="evidence" value="ECO:0007669"/>
    <property type="project" value="InterPro"/>
</dbReference>
<reference evidence="11" key="1">
    <citation type="submission" date="2022-10" db="EMBL/GenBank/DDBJ databases">
        <title>Genome assembly of Pristionchus species.</title>
        <authorList>
            <person name="Yoshida K."/>
            <person name="Sommer R.J."/>
        </authorList>
    </citation>
    <scope>NUCLEOTIDE SEQUENCE [LARGE SCALE GENOMIC DNA]</scope>
    <source>
        <strain evidence="11">RS5460</strain>
    </source>
</reference>
<evidence type="ECO:0000256" key="3">
    <source>
        <dbReference type="ARBA" id="ARBA00023125"/>
    </source>
</evidence>
<protein>
    <recommendedName>
        <fullName evidence="9">Homeobox domain-containing protein</fullName>
    </recommendedName>
</protein>
<accession>A0AAN4Z3L7</accession>
<dbReference type="PROSITE" id="PS00027">
    <property type="entry name" value="HOMEOBOX_1"/>
    <property type="match status" value="1"/>
</dbReference>
<comment type="caution">
    <text evidence="10">The sequence shown here is derived from an EMBL/GenBank/DDBJ whole genome shotgun (WGS) entry which is preliminary data.</text>
</comment>
<dbReference type="CDD" id="cd00086">
    <property type="entry name" value="homeodomain"/>
    <property type="match status" value="1"/>
</dbReference>
<feature type="DNA-binding region" description="Homeobox" evidence="6">
    <location>
        <begin position="36"/>
        <end position="95"/>
    </location>
</feature>
<evidence type="ECO:0000256" key="8">
    <source>
        <dbReference type="SAM" id="MobiDB-lite"/>
    </source>
</evidence>
<evidence type="ECO:0000256" key="6">
    <source>
        <dbReference type="PROSITE-ProRule" id="PRU00108"/>
    </source>
</evidence>
<dbReference type="InterPro" id="IPR009057">
    <property type="entry name" value="Homeodomain-like_sf"/>
</dbReference>
<keyword evidence="2" id="KW-0217">Developmental protein</keyword>
<dbReference type="Gene3D" id="1.10.10.60">
    <property type="entry name" value="Homeodomain-like"/>
    <property type="match status" value="1"/>
</dbReference>
<dbReference type="Pfam" id="PF00046">
    <property type="entry name" value="Homeodomain"/>
    <property type="match status" value="1"/>
</dbReference>
<dbReference type="SUPFAM" id="SSF46689">
    <property type="entry name" value="Homeodomain-like"/>
    <property type="match status" value="1"/>
</dbReference>
<dbReference type="SMART" id="SM00389">
    <property type="entry name" value="HOX"/>
    <property type="match status" value="1"/>
</dbReference>